<dbReference type="STRING" id="676599.ARC20_03325"/>
<comment type="caution">
    <text evidence="1">The sequence shown here is derived from an EMBL/GenBank/DDBJ whole genome shotgun (WGS) entry which is preliminary data.</text>
</comment>
<accession>A0A0R0AQ45</accession>
<sequence length="105" mass="11409">MDAITLLREELTAMLADSPLPPSAPGELMHPPVDMSPAARKMRAIVRIADMYGWHSAITHFLDMKGTSYLTDLTLPQLDDLLGRMHGYVDAAETGSSLPDCLPAC</sequence>
<proteinExistence type="predicted"/>
<evidence type="ECO:0000313" key="2">
    <source>
        <dbReference type="Proteomes" id="UP000051802"/>
    </source>
</evidence>
<protein>
    <submittedName>
        <fullName evidence="1">Uncharacterized protein</fullName>
    </submittedName>
</protein>
<name>A0A0R0AQ45_9GAMM</name>
<dbReference type="EMBL" id="LLXU01000035">
    <property type="protein sequence ID" value="KRG47372.1"/>
    <property type="molecule type" value="Genomic_DNA"/>
</dbReference>
<evidence type="ECO:0000313" key="1">
    <source>
        <dbReference type="EMBL" id="KRG47372.1"/>
    </source>
</evidence>
<dbReference type="AlphaFoldDB" id="A0A0R0AQ45"/>
<dbReference type="OrthoDB" id="6054392at2"/>
<reference evidence="1 2" key="1">
    <citation type="submission" date="2015-10" db="EMBL/GenBank/DDBJ databases">
        <title>Genome sequencing and analysis of members of genus Stenotrophomonas.</title>
        <authorList>
            <person name="Patil P.P."/>
            <person name="Midha S."/>
            <person name="Patil P.B."/>
        </authorList>
    </citation>
    <scope>NUCLEOTIDE SEQUENCE [LARGE SCALE GENOMIC DNA]</scope>
    <source>
        <strain evidence="1 2">JCM 16536</strain>
    </source>
</reference>
<gene>
    <name evidence="1" type="ORF">ARC20_03325</name>
</gene>
<dbReference type="Proteomes" id="UP000051802">
    <property type="component" value="Unassembled WGS sequence"/>
</dbReference>
<dbReference type="RefSeq" id="WP_057643451.1">
    <property type="nucleotide sequence ID" value="NZ_LLXU01000035.1"/>
</dbReference>
<organism evidence="1 2">
    <name type="scientific">Stenotrophomonas panacihumi</name>
    <dbReference type="NCBI Taxonomy" id="676599"/>
    <lineage>
        <taxon>Bacteria</taxon>
        <taxon>Pseudomonadati</taxon>
        <taxon>Pseudomonadota</taxon>
        <taxon>Gammaproteobacteria</taxon>
        <taxon>Lysobacterales</taxon>
        <taxon>Lysobacteraceae</taxon>
        <taxon>Stenotrophomonas</taxon>
    </lineage>
</organism>
<keyword evidence="2" id="KW-1185">Reference proteome</keyword>